<keyword evidence="3 4" id="KW-0479">Metal-binding</keyword>
<dbReference type="InterPro" id="IPR017226">
    <property type="entry name" value="BHMT-like"/>
</dbReference>
<feature type="binding site" evidence="3 4">
    <location>
        <position position="276"/>
    </location>
    <ligand>
        <name>Zn(2+)</name>
        <dbReference type="ChEBI" id="CHEBI:29105"/>
    </ligand>
</feature>
<keyword evidence="1 4" id="KW-0489">Methyltransferase</keyword>
<comment type="caution">
    <text evidence="6">The sequence shown here is derived from an EMBL/GenBank/DDBJ whole genome shotgun (WGS) entry which is preliminary data.</text>
</comment>
<dbReference type="InterPro" id="IPR003726">
    <property type="entry name" value="HCY_dom"/>
</dbReference>
<dbReference type="Pfam" id="PF02574">
    <property type="entry name" value="S-methyl_trans"/>
    <property type="match status" value="1"/>
</dbReference>
<dbReference type="InterPro" id="IPR036589">
    <property type="entry name" value="HCY_dom_sf"/>
</dbReference>
<evidence type="ECO:0000256" key="4">
    <source>
        <dbReference type="PROSITE-ProRule" id="PRU00333"/>
    </source>
</evidence>
<evidence type="ECO:0000256" key="1">
    <source>
        <dbReference type="ARBA" id="ARBA00022603"/>
    </source>
</evidence>
<evidence type="ECO:0000256" key="3">
    <source>
        <dbReference type="PIRSR" id="PIRSR037505-2"/>
    </source>
</evidence>
<dbReference type="PANTHER" id="PTHR11103:SF18">
    <property type="entry name" value="SLR1189 PROTEIN"/>
    <property type="match status" value="1"/>
</dbReference>
<sequence length="298" mass="31320">MTDITLLDGSIGQELVKRSGDPATPLWSTQVMIDHPALVAAVHADYFAAGATIASTNTYATYESRLEKVGLGDRVDELIATALDQAETARTAHGSGRIAGVIGPLLASYRPDLVVPPEDAAARFGARAARLVPRVDLLLAETVSSLNEAEGALRGGTGHGKPFWIAFTVEDHDGTRLRSGEPLSDVLALIAAYRPDAVLINCTRPEAIAAALPILAQSGLPFGAYANGFVEVSEEFKADMPTVDALQNRTDLTPAAYADMAMGWVGQGATIIGGCCEVGPDHIAEIARRLRRAGHAIV</sequence>
<keyword evidence="3 4" id="KW-0862">Zinc</keyword>
<keyword evidence="2 4" id="KW-0808">Transferase</keyword>
<gene>
    <name evidence="6" type="ORF">FDT80_08785</name>
</gene>
<dbReference type="PANTHER" id="PTHR11103">
    <property type="entry name" value="SLR1189 PROTEIN"/>
    <property type="match status" value="1"/>
</dbReference>
<dbReference type="Proteomes" id="UP000309550">
    <property type="component" value="Unassembled WGS sequence"/>
</dbReference>
<feature type="binding site" evidence="3 4">
    <location>
        <position position="202"/>
    </location>
    <ligand>
        <name>Zn(2+)</name>
        <dbReference type="ChEBI" id="CHEBI:29105"/>
    </ligand>
</feature>
<dbReference type="OrthoDB" id="9803687at2"/>
<dbReference type="RefSeq" id="WP_138661914.1">
    <property type="nucleotide sequence ID" value="NZ_VANS01000002.1"/>
</dbReference>
<evidence type="ECO:0000256" key="2">
    <source>
        <dbReference type="ARBA" id="ARBA00022679"/>
    </source>
</evidence>
<name>A0A5S3PE98_9RHOB</name>
<dbReference type="SUPFAM" id="SSF82282">
    <property type="entry name" value="Homocysteine S-methyltransferase"/>
    <property type="match status" value="1"/>
</dbReference>
<dbReference type="GO" id="GO:0008270">
    <property type="term" value="F:zinc ion binding"/>
    <property type="evidence" value="ECO:0007669"/>
    <property type="project" value="InterPro"/>
</dbReference>
<protein>
    <submittedName>
        <fullName evidence="6">Homocysteine S-methyltransferase family protein</fullName>
    </submittedName>
</protein>
<dbReference type="GO" id="GO:0009086">
    <property type="term" value="P:methionine biosynthetic process"/>
    <property type="evidence" value="ECO:0007669"/>
    <property type="project" value="InterPro"/>
</dbReference>
<keyword evidence="7" id="KW-1185">Reference proteome</keyword>
<evidence type="ECO:0000313" key="7">
    <source>
        <dbReference type="Proteomes" id="UP000309550"/>
    </source>
</evidence>
<feature type="domain" description="Hcy-binding" evidence="5">
    <location>
        <begin position="1"/>
        <end position="290"/>
    </location>
</feature>
<accession>A0A5S3PE98</accession>
<comment type="cofactor">
    <cofactor evidence="3">
        <name>Zn(2+)</name>
        <dbReference type="ChEBI" id="CHEBI:29105"/>
    </cofactor>
    <text evidence="3">Binds 1 zinc ion per subunit.</text>
</comment>
<dbReference type="GO" id="GO:0032259">
    <property type="term" value="P:methylation"/>
    <property type="evidence" value="ECO:0007669"/>
    <property type="project" value="UniProtKB-KW"/>
</dbReference>
<organism evidence="6 7">
    <name type="scientific">Sulfitobacter sabulilitoris</name>
    <dbReference type="NCBI Taxonomy" id="2562655"/>
    <lineage>
        <taxon>Bacteria</taxon>
        <taxon>Pseudomonadati</taxon>
        <taxon>Pseudomonadota</taxon>
        <taxon>Alphaproteobacteria</taxon>
        <taxon>Rhodobacterales</taxon>
        <taxon>Roseobacteraceae</taxon>
        <taxon>Sulfitobacter</taxon>
    </lineage>
</organism>
<feature type="binding site" evidence="3 4">
    <location>
        <position position="275"/>
    </location>
    <ligand>
        <name>Zn(2+)</name>
        <dbReference type="ChEBI" id="CHEBI:29105"/>
    </ligand>
</feature>
<reference evidence="6 7" key="1">
    <citation type="submission" date="2019-05" db="EMBL/GenBank/DDBJ databases">
        <title>Sulfitobacter sabulilitoris sp. nov., isolated from a marine sand.</title>
        <authorList>
            <person name="Yoon J.-H."/>
        </authorList>
    </citation>
    <scope>NUCLEOTIDE SEQUENCE [LARGE SCALE GENOMIC DNA]</scope>
    <source>
        <strain evidence="6 7">HSMS-29</strain>
    </source>
</reference>
<evidence type="ECO:0000313" key="6">
    <source>
        <dbReference type="EMBL" id="TMM52372.1"/>
    </source>
</evidence>
<proteinExistence type="predicted"/>
<dbReference type="PROSITE" id="PS50970">
    <property type="entry name" value="HCY"/>
    <property type="match status" value="1"/>
</dbReference>
<dbReference type="Gene3D" id="3.20.20.330">
    <property type="entry name" value="Homocysteine-binding-like domain"/>
    <property type="match status" value="1"/>
</dbReference>
<dbReference type="GO" id="GO:0008168">
    <property type="term" value="F:methyltransferase activity"/>
    <property type="evidence" value="ECO:0007669"/>
    <property type="project" value="UniProtKB-UniRule"/>
</dbReference>
<evidence type="ECO:0000259" key="5">
    <source>
        <dbReference type="PROSITE" id="PS50970"/>
    </source>
</evidence>
<dbReference type="PIRSF" id="PIRSF037505">
    <property type="entry name" value="Betaine_HMT"/>
    <property type="match status" value="1"/>
</dbReference>
<dbReference type="AlphaFoldDB" id="A0A5S3PE98"/>
<dbReference type="EMBL" id="VANS01000002">
    <property type="protein sequence ID" value="TMM52372.1"/>
    <property type="molecule type" value="Genomic_DNA"/>
</dbReference>